<dbReference type="Proteomes" id="UP000198727">
    <property type="component" value="Unassembled WGS sequence"/>
</dbReference>
<evidence type="ECO:0000313" key="1">
    <source>
        <dbReference type="EMBL" id="SFQ53872.1"/>
    </source>
</evidence>
<proteinExistence type="predicted"/>
<sequence>MENASELFVIVRTSADPPELLGAWAEREPAERLAGELGPGHRVEPVPVVPTETGFVARAWTCRALLANGQVQQVDEPEPVNGAPHLVLDTRDMPAERVRVDDASAVDVAVHGHTALRVTAYAASAARARQLVTTEVRRLTNEPGPPAPA</sequence>
<dbReference type="AlphaFoldDB" id="A0A1I5ZBP2"/>
<protein>
    <submittedName>
        <fullName evidence="1">Uncharacterized protein</fullName>
    </submittedName>
</protein>
<dbReference type="STRING" id="587909.SAMN05421810_10917"/>
<reference evidence="2" key="1">
    <citation type="submission" date="2016-10" db="EMBL/GenBank/DDBJ databases">
        <authorList>
            <person name="Varghese N."/>
            <person name="Submissions S."/>
        </authorList>
    </citation>
    <scope>NUCLEOTIDE SEQUENCE [LARGE SCALE GENOMIC DNA]</scope>
    <source>
        <strain evidence="2">CGMCC 4.5579</strain>
    </source>
</reference>
<accession>A0A1I5ZBP2</accession>
<dbReference type="RefSeq" id="WP_092533933.1">
    <property type="nucleotide sequence ID" value="NZ_FOWW01000009.1"/>
</dbReference>
<organism evidence="1 2">
    <name type="scientific">Amycolatopsis arida</name>
    <dbReference type="NCBI Taxonomy" id="587909"/>
    <lineage>
        <taxon>Bacteria</taxon>
        <taxon>Bacillati</taxon>
        <taxon>Actinomycetota</taxon>
        <taxon>Actinomycetes</taxon>
        <taxon>Pseudonocardiales</taxon>
        <taxon>Pseudonocardiaceae</taxon>
        <taxon>Amycolatopsis</taxon>
    </lineage>
</organism>
<evidence type="ECO:0000313" key="2">
    <source>
        <dbReference type="Proteomes" id="UP000198727"/>
    </source>
</evidence>
<dbReference type="OrthoDB" id="3698484at2"/>
<gene>
    <name evidence="1" type="ORF">SAMN05421810_10917</name>
</gene>
<name>A0A1I5ZBP2_9PSEU</name>
<dbReference type="EMBL" id="FOWW01000009">
    <property type="protein sequence ID" value="SFQ53872.1"/>
    <property type="molecule type" value="Genomic_DNA"/>
</dbReference>
<keyword evidence="2" id="KW-1185">Reference proteome</keyword>